<gene>
    <name evidence="1" type="ORF">HERIO_1900</name>
</gene>
<organism evidence="1 2">
    <name type="scientific">Hepatospora eriocheir</name>
    <dbReference type="NCBI Taxonomy" id="1081669"/>
    <lineage>
        <taxon>Eukaryota</taxon>
        <taxon>Fungi</taxon>
        <taxon>Fungi incertae sedis</taxon>
        <taxon>Microsporidia</taxon>
        <taxon>Hepatosporidae</taxon>
        <taxon>Hepatospora</taxon>
    </lineage>
</organism>
<name>A0A1X0Q8T7_9MICR</name>
<dbReference type="VEuPathDB" id="MicrosporidiaDB:HERIO_1900"/>
<sequence>MIVGIEDTVDRNVFIKRVTGLDHENVKVTLKEHINLKSNIINKERKVYVSACKELGLNRLTNDSYQKDLVKPVKLHLNNVISVMSRFREFQSERDDLSFEADKIDLFIKEYL</sequence>
<dbReference type="Proteomes" id="UP000192356">
    <property type="component" value="Unassembled WGS sequence"/>
</dbReference>
<accession>A0A1X0Q8T7</accession>
<reference evidence="1 2" key="1">
    <citation type="journal article" date="2017" name="Environ. Microbiol.">
        <title>Decay of the glycolytic pathway and adaptation to intranuclear parasitism within Enterocytozoonidae microsporidia.</title>
        <authorList>
            <person name="Wiredu Boakye D."/>
            <person name="Jaroenlak P."/>
            <person name="Prachumwat A."/>
            <person name="Williams T.A."/>
            <person name="Bateman K.S."/>
            <person name="Itsathitphaisarn O."/>
            <person name="Sritunyalucksana K."/>
            <person name="Paszkiewicz K.H."/>
            <person name="Moore K.A."/>
            <person name="Stentiford G.D."/>
            <person name="Williams B.A."/>
        </authorList>
    </citation>
    <scope>NUCLEOTIDE SEQUENCE [LARGE SCALE GENOMIC DNA]</scope>
    <source>
        <strain evidence="1 2">GB1</strain>
    </source>
</reference>
<dbReference type="EMBL" id="LVKB01000124">
    <property type="protein sequence ID" value="ORD96134.1"/>
    <property type="molecule type" value="Genomic_DNA"/>
</dbReference>
<dbReference type="VEuPathDB" id="MicrosporidiaDB:A0H76_2261"/>
<keyword evidence="2" id="KW-1185">Reference proteome</keyword>
<evidence type="ECO:0000313" key="1">
    <source>
        <dbReference type="EMBL" id="ORD96134.1"/>
    </source>
</evidence>
<comment type="caution">
    <text evidence="1">The sequence shown here is derived from an EMBL/GenBank/DDBJ whole genome shotgun (WGS) entry which is preliminary data.</text>
</comment>
<proteinExistence type="predicted"/>
<protein>
    <submittedName>
        <fullName evidence="1">Uncharacterized protein</fullName>
    </submittedName>
</protein>
<evidence type="ECO:0000313" key="2">
    <source>
        <dbReference type="Proteomes" id="UP000192356"/>
    </source>
</evidence>
<dbReference type="AlphaFoldDB" id="A0A1X0Q8T7"/>